<accession>A0A059EZ61</accession>
<dbReference type="OrthoDB" id="2190318at2759"/>
<organism evidence="1 2">
    <name type="scientific">Anncaliia algerae PRA339</name>
    <dbReference type="NCBI Taxonomy" id="1288291"/>
    <lineage>
        <taxon>Eukaryota</taxon>
        <taxon>Fungi</taxon>
        <taxon>Fungi incertae sedis</taxon>
        <taxon>Microsporidia</taxon>
        <taxon>Tubulinosematoidea</taxon>
        <taxon>Tubulinosematidae</taxon>
        <taxon>Anncaliia</taxon>
    </lineage>
</organism>
<sequence length="178" mass="21494">MDSIQSDETKILSANKKYVSIPQNNLPSNSFPMIIKTFFEKQNNKDYIPKINTDPFYHKLLKIENPNLINKEEFDLSIIYEVYYNILKYKKYLIVKSKEIKEEILKNEDFILEEKKRRLKILNNDSLNRIWKVDDLLGELLSIIERVINLTEDGWYFVQRIKRITNRKNRNHFNVEYA</sequence>
<reference evidence="1 2" key="2">
    <citation type="submission" date="2014-03" db="EMBL/GenBank/DDBJ databases">
        <title>The Genome Sequence of Anncaliia algerae insect isolate PRA339.</title>
        <authorList>
            <consortium name="The Broad Institute Genome Sequencing Platform"/>
            <consortium name="The Broad Institute Genome Sequencing Center for Infectious Disease"/>
            <person name="Cuomo C."/>
            <person name="Becnel J."/>
            <person name="Sanscrainte N."/>
            <person name="Walker B."/>
            <person name="Young S.K."/>
            <person name="Zeng Q."/>
            <person name="Gargeya S."/>
            <person name="Fitzgerald M."/>
            <person name="Haas B."/>
            <person name="Abouelleil A."/>
            <person name="Alvarado L."/>
            <person name="Arachchi H.M."/>
            <person name="Berlin A.M."/>
            <person name="Chapman S.B."/>
            <person name="Dewar J."/>
            <person name="Goldberg J."/>
            <person name="Griggs A."/>
            <person name="Gujja S."/>
            <person name="Hansen M."/>
            <person name="Howarth C."/>
            <person name="Imamovic A."/>
            <person name="Larimer J."/>
            <person name="McCowan C."/>
            <person name="Murphy C."/>
            <person name="Neiman D."/>
            <person name="Pearson M."/>
            <person name="Priest M."/>
            <person name="Roberts A."/>
            <person name="Saif S."/>
            <person name="Shea T."/>
            <person name="Sisk P."/>
            <person name="Sykes S."/>
            <person name="Wortman J."/>
            <person name="Nusbaum C."/>
            <person name="Birren B."/>
        </authorList>
    </citation>
    <scope>NUCLEOTIDE SEQUENCE [LARGE SCALE GENOMIC DNA]</scope>
    <source>
        <strain evidence="1 2">PRA339</strain>
    </source>
</reference>
<dbReference type="VEuPathDB" id="MicrosporidiaDB:H312_02385"/>
<dbReference type="HOGENOM" id="CLU_1510220_0_0_1"/>
<gene>
    <name evidence="1" type="ORF">H312_02385</name>
</gene>
<evidence type="ECO:0000313" key="1">
    <source>
        <dbReference type="EMBL" id="KCZ80205.1"/>
    </source>
</evidence>
<name>A0A059EZ61_9MICR</name>
<keyword evidence="2" id="KW-1185">Reference proteome</keyword>
<reference evidence="2" key="1">
    <citation type="submission" date="2013-02" db="EMBL/GenBank/DDBJ databases">
        <authorList>
            <consortium name="The Broad Institute Genome Sequencing Platform"/>
            <person name="Cuomo C."/>
            <person name="Becnel J."/>
            <person name="Sanscrainte N."/>
            <person name="Walker B."/>
            <person name="Young S.K."/>
            <person name="Zeng Q."/>
            <person name="Gargeya S."/>
            <person name="Fitzgerald M."/>
            <person name="Haas B."/>
            <person name="Abouelleil A."/>
            <person name="Alvarado L."/>
            <person name="Arachchi H.M."/>
            <person name="Berlin A.M."/>
            <person name="Chapman S.B."/>
            <person name="Dewar J."/>
            <person name="Goldberg J."/>
            <person name="Griggs A."/>
            <person name="Gujja S."/>
            <person name="Hansen M."/>
            <person name="Howarth C."/>
            <person name="Imamovic A."/>
            <person name="Larimer J."/>
            <person name="McCowan C."/>
            <person name="Murphy C."/>
            <person name="Neiman D."/>
            <person name="Pearson M."/>
            <person name="Priest M."/>
            <person name="Roberts A."/>
            <person name="Saif S."/>
            <person name="Shea T."/>
            <person name="Sisk P."/>
            <person name="Sykes S."/>
            <person name="Wortman J."/>
            <person name="Nusbaum C."/>
            <person name="Birren B."/>
        </authorList>
    </citation>
    <scope>NUCLEOTIDE SEQUENCE [LARGE SCALE GENOMIC DNA]</scope>
    <source>
        <strain evidence="2">PRA339</strain>
    </source>
</reference>
<dbReference type="EMBL" id="KK365195">
    <property type="protein sequence ID" value="KCZ80205.1"/>
    <property type="molecule type" value="Genomic_DNA"/>
</dbReference>
<dbReference type="AlphaFoldDB" id="A0A059EZ61"/>
<proteinExistence type="predicted"/>
<dbReference type="Proteomes" id="UP000030655">
    <property type="component" value="Unassembled WGS sequence"/>
</dbReference>
<evidence type="ECO:0000313" key="2">
    <source>
        <dbReference type="Proteomes" id="UP000030655"/>
    </source>
</evidence>
<protein>
    <submittedName>
        <fullName evidence="1">Uncharacterized protein</fullName>
    </submittedName>
</protein>